<dbReference type="InterPro" id="IPR014284">
    <property type="entry name" value="RNA_pol_sigma-70_dom"/>
</dbReference>
<feature type="domain" description="RNA polymerase sigma-70 region 4" evidence="8">
    <location>
        <begin position="221"/>
        <end position="269"/>
    </location>
</feature>
<dbReference type="GO" id="GO:0006352">
    <property type="term" value="P:DNA-templated transcription initiation"/>
    <property type="evidence" value="ECO:0007669"/>
    <property type="project" value="InterPro"/>
</dbReference>
<feature type="region of interest" description="Disordered" evidence="5">
    <location>
        <begin position="1"/>
        <end position="23"/>
    </location>
</feature>
<keyword evidence="2" id="KW-0731">Sigma factor</keyword>
<dbReference type="PANTHER" id="PTHR30385">
    <property type="entry name" value="SIGMA FACTOR F FLAGELLAR"/>
    <property type="match status" value="1"/>
</dbReference>
<dbReference type="GO" id="GO:0003677">
    <property type="term" value="F:DNA binding"/>
    <property type="evidence" value="ECO:0007669"/>
    <property type="project" value="UniProtKB-KW"/>
</dbReference>
<dbReference type="CDD" id="cd06171">
    <property type="entry name" value="Sigma70_r4"/>
    <property type="match status" value="1"/>
</dbReference>
<dbReference type="InterPro" id="IPR013325">
    <property type="entry name" value="RNA_pol_sigma_r2"/>
</dbReference>
<evidence type="ECO:0000313" key="9">
    <source>
        <dbReference type="EMBL" id="PKV98823.1"/>
    </source>
</evidence>
<dbReference type="Pfam" id="PF04539">
    <property type="entry name" value="Sigma70_r3"/>
    <property type="match status" value="1"/>
</dbReference>
<keyword evidence="3" id="KW-0238">DNA-binding</keyword>
<evidence type="ECO:0000259" key="8">
    <source>
        <dbReference type="Pfam" id="PF04545"/>
    </source>
</evidence>
<dbReference type="Proteomes" id="UP000233766">
    <property type="component" value="Unassembled WGS sequence"/>
</dbReference>
<dbReference type="InterPro" id="IPR007624">
    <property type="entry name" value="RNA_pol_sigma70_r3"/>
</dbReference>
<dbReference type="SUPFAM" id="SSF88946">
    <property type="entry name" value="Sigma2 domain of RNA polymerase sigma factors"/>
    <property type="match status" value="1"/>
</dbReference>
<dbReference type="Gene3D" id="1.20.120.1810">
    <property type="match status" value="1"/>
</dbReference>
<dbReference type="OrthoDB" id="9804285at2"/>
<feature type="domain" description="RNA polymerase sigma-70 region 2" evidence="7">
    <location>
        <begin position="53"/>
        <end position="121"/>
    </location>
</feature>
<dbReference type="NCBIfam" id="TIGR02937">
    <property type="entry name" value="sigma70-ECF"/>
    <property type="match status" value="1"/>
</dbReference>
<gene>
    <name evidence="9" type="ORF">ATK86_0851</name>
</gene>
<feature type="compositionally biased region" description="Low complexity" evidence="5">
    <location>
        <begin position="1"/>
        <end position="12"/>
    </location>
</feature>
<dbReference type="NCBIfam" id="TIGR02980">
    <property type="entry name" value="SigBFG"/>
    <property type="match status" value="1"/>
</dbReference>
<dbReference type="InterPro" id="IPR014322">
    <property type="entry name" value="RNA_pol_sigma-B/F/G"/>
</dbReference>
<keyword evidence="1" id="KW-0805">Transcription regulation</keyword>
<dbReference type="GO" id="GO:0016987">
    <property type="term" value="F:sigma factor activity"/>
    <property type="evidence" value="ECO:0007669"/>
    <property type="project" value="UniProtKB-KW"/>
</dbReference>
<evidence type="ECO:0000256" key="3">
    <source>
        <dbReference type="ARBA" id="ARBA00023125"/>
    </source>
</evidence>
<reference evidence="9 10" key="1">
    <citation type="submission" date="2017-12" db="EMBL/GenBank/DDBJ databases">
        <title>Sequencing the genomes of 1000 Actinobacteria strains.</title>
        <authorList>
            <person name="Klenk H.-P."/>
        </authorList>
    </citation>
    <scope>NUCLEOTIDE SEQUENCE [LARGE SCALE GENOMIC DNA]</scope>
    <source>
        <strain evidence="9 10">DSM 44489</strain>
    </source>
</reference>
<organism evidence="9 10">
    <name type="scientific">Nocardia fluminea</name>
    <dbReference type="NCBI Taxonomy" id="134984"/>
    <lineage>
        <taxon>Bacteria</taxon>
        <taxon>Bacillati</taxon>
        <taxon>Actinomycetota</taxon>
        <taxon>Actinomycetes</taxon>
        <taxon>Mycobacteriales</taxon>
        <taxon>Nocardiaceae</taxon>
        <taxon>Nocardia</taxon>
    </lineage>
</organism>
<dbReference type="InterPro" id="IPR007630">
    <property type="entry name" value="RNA_pol_sigma70_r4"/>
</dbReference>
<dbReference type="InterPro" id="IPR013324">
    <property type="entry name" value="RNA_pol_sigma_r3/r4-like"/>
</dbReference>
<comment type="caution">
    <text evidence="9">The sequence shown here is derived from an EMBL/GenBank/DDBJ whole genome shotgun (WGS) entry which is preliminary data.</text>
</comment>
<dbReference type="RefSeq" id="WP_101463222.1">
    <property type="nucleotide sequence ID" value="NZ_JBEZZV010000013.1"/>
</dbReference>
<dbReference type="InterPro" id="IPR007627">
    <property type="entry name" value="RNA_pol_sigma70_r2"/>
</dbReference>
<dbReference type="SUPFAM" id="SSF88659">
    <property type="entry name" value="Sigma3 and sigma4 domains of RNA polymerase sigma factors"/>
    <property type="match status" value="2"/>
</dbReference>
<dbReference type="EMBL" id="PJMW01000001">
    <property type="protein sequence ID" value="PKV98823.1"/>
    <property type="molecule type" value="Genomic_DNA"/>
</dbReference>
<keyword evidence="4" id="KW-0804">Transcription</keyword>
<evidence type="ECO:0000259" key="6">
    <source>
        <dbReference type="Pfam" id="PF04539"/>
    </source>
</evidence>
<dbReference type="Pfam" id="PF04545">
    <property type="entry name" value="Sigma70_r4"/>
    <property type="match status" value="1"/>
</dbReference>
<evidence type="ECO:0000256" key="5">
    <source>
        <dbReference type="SAM" id="MobiDB-lite"/>
    </source>
</evidence>
<protein>
    <submittedName>
        <fullName evidence="9">RNA polymerase sigma-B factor</fullName>
    </submittedName>
</protein>
<feature type="domain" description="RNA polymerase sigma-70 region 3" evidence="6">
    <location>
        <begin position="136"/>
        <end position="182"/>
    </location>
</feature>
<evidence type="ECO:0000256" key="1">
    <source>
        <dbReference type="ARBA" id="ARBA00023015"/>
    </source>
</evidence>
<evidence type="ECO:0000256" key="4">
    <source>
        <dbReference type="ARBA" id="ARBA00023163"/>
    </source>
</evidence>
<accession>A0A2N3WY72</accession>
<dbReference type="PANTHER" id="PTHR30385:SF4">
    <property type="entry name" value="RNA POLYMERASE SIGMA-E FACTOR"/>
    <property type="match status" value="1"/>
</dbReference>
<dbReference type="InterPro" id="IPR036388">
    <property type="entry name" value="WH-like_DNA-bd_sf"/>
</dbReference>
<evidence type="ECO:0000259" key="7">
    <source>
        <dbReference type="Pfam" id="PF04542"/>
    </source>
</evidence>
<evidence type="ECO:0000313" key="10">
    <source>
        <dbReference type="Proteomes" id="UP000233766"/>
    </source>
</evidence>
<keyword evidence="10" id="KW-1185">Reference proteome</keyword>
<dbReference type="InterPro" id="IPR000943">
    <property type="entry name" value="RNA_pol_sigma70"/>
</dbReference>
<evidence type="ECO:0000256" key="2">
    <source>
        <dbReference type="ARBA" id="ARBA00023082"/>
    </source>
</evidence>
<dbReference type="Gene3D" id="1.10.10.10">
    <property type="entry name" value="Winged helix-like DNA-binding domain superfamily/Winged helix DNA-binding domain"/>
    <property type="match status" value="2"/>
</dbReference>
<dbReference type="GeneID" id="97473217"/>
<sequence>MTWESTTATADRSTARRSHSQGDSYDNIEPWFEKLRALPPGDEHHDTLRAQIIELCLPLADHIARKFNGRGEQFDDLEQTARVGLVLAVDRYDVTRGSSFLSFAIPTIMGEVRRHFRDRTWAVRVPRRLKEIQLRIGPATEELSQRLGRFPTAHELATELDVDLVEVTRTLVAGNGYQTNSIDGVTHDGRDNSTQPITDTLGSDEPCYQLTEDAMAVRPLIAELPAEERQVLIMRFYESQTQGQIAEHLGVSQMQVSRILSRTLTFLREQALAEPTPTP</sequence>
<name>A0A2N3WY72_9NOCA</name>
<proteinExistence type="predicted"/>
<dbReference type="PRINTS" id="PR00046">
    <property type="entry name" value="SIGMA70FCT"/>
</dbReference>
<dbReference type="AlphaFoldDB" id="A0A2N3WY72"/>
<dbReference type="Pfam" id="PF04542">
    <property type="entry name" value="Sigma70_r2"/>
    <property type="match status" value="1"/>
</dbReference>